<dbReference type="Proteomes" id="UP001168107">
    <property type="component" value="Unassembled WGS sequence"/>
</dbReference>
<dbReference type="EMBL" id="JAOPLL010000025">
    <property type="protein sequence ID" value="MDM5074546.1"/>
    <property type="molecule type" value="Genomic_DNA"/>
</dbReference>
<keyword evidence="2" id="KW-1185">Reference proteome</keyword>
<evidence type="ECO:0000313" key="2">
    <source>
        <dbReference type="Proteomes" id="UP001168107"/>
    </source>
</evidence>
<comment type="caution">
    <text evidence="1">The sequence shown here is derived from an EMBL/GenBank/DDBJ whole genome shotgun (WGS) entry which is preliminary data.</text>
</comment>
<proteinExistence type="predicted"/>
<sequence>MKNLTPEVIKQLALAQLLADRSEDQGTEFEDGTYEQGVRDALGWMCGLLDNPPYNPDEWPVTEEELAIMTEGLGLVGLTDVDMPSDRKVVDPNNPVAQLMRNIESALDDGV</sequence>
<reference evidence="1" key="1">
    <citation type="submission" date="2024-05" db="EMBL/GenBank/DDBJ databases">
        <title>WGS of Aeromonas isolates.</title>
        <authorList>
            <person name="Lee H."/>
        </authorList>
    </citation>
    <scope>NUCLEOTIDE SEQUENCE</scope>
    <source>
        <strain evidence="1">SU58-3</strain>
    </source>
</reference>
<gene>
    <name evidence="1" type="ORF">OB935_22340</name>
</gene>
<evidence type="ECO:0000313" key="1">
    <source>
        <dbReference type="EMBL" id="MDM5074546.1"/>
    </source>
</evidence>
<protein>
    <submittedName>
        <fullName evidence="1">Uncharacterized protein</fullName>
    </submittedName>
</protein>
<name>A0ABT7Q5F1_9GAMM</name>
<accession>A0ABT7Q5F1</accession>
<dbReference type="RefSeq" id="WP_290019846.1">
    <property type="nucleotide sequence ID" value="NZ_JAOPLL010000025.1"/>
</dbReference>
<organism evidence="1 2">
    <name type="scientific">Aeromonas bestiarum</name>
    <dbReference type="NCBI Taxonomy" id="105751"/>
    <lineage>
        <taxon>Bacteria</taxon>
        <taxon>Pseudomonadati</taxon>
        <taxon>Pseudomonadota</taxon>
        <taxon>Gammaproteobacteria</taxon>
        <taxon>Aeromonadales</taxon>
        <taxon>Aeromonadaceae</taxon>
        <taxon>Aeromonas</taxon>
    </lineage>
</organism>